<dbReference type="PANTHER" id="PTHR43369:SF2">
    <property type="entry name" value="PHOSPHORIBOSYLGLYCINAMIDE FORMYLTRANSFERASE"/>
    <property type="match status" value="1"/>
</dbReference>
<dbReference type="Pfam" id="PF00551">
    <property type="entry name" value="Formyl_trans_N"/>
    <property type="match status" value="1"/>
</dbReference>
<dbReference type="Proteomes" id="UP000234190">
    <property type="component" value="Unassembled WGS sequence"/>
</dbReference>
<evidence type="ECO:0000256" key="4">
    <source>
        <dbReference type="HAMAP-Rule" id="MF_01930"/>
    </source>
</evidence>
<dbReference type="HAMAP" id="MF_01930">
    <property type="entry name" value="PurN"/>
    <property type="match status" value="1"/>
</dbReference>
<dbReference type="NCBIfam" id="TIGR00639">
    <property type="entry name" value="PurN"/>
    <property type="match status" value="1"/>
</dbReference>
<feature type="binding site" evidence="4">
    <location>
        <position position="133"/>
    </location>
    <ligand>
        <name>(6R)-10-formyltetrahydrofolate</name>
        <dbReference type="ChEBI" id="CHEBI:195366"/>
    </ligand>
</feature>
<feature type="domain" description="Formyl transferase N-terminal" evidence="5">
    <location>
        <begin position="29"/>
        <end position="208"/>
    </location>
</feature>
<dbReference type="GO" id="GO:0005829">
    <property type="term" value="C:cytosol"/>
    <property type="evidence" value="ECO:0007669"/>
    <property type="project" value="TreeGrafter"/>
</dbReference>
<keyword evidence="7" id="KW-1185">Reference proteome</keyword>
<comment type="function">
    <text evidence="4">Catalyzes the transfer of a formyl group from 10-formyltetrahydrofolate to 5-phospho-ribosyl-glycinamide (GAR), producing 5-phospho-ribosyl-N-formylglycinamide (FGAR) and tetrahydrofolate.</text>
</comment>
<dbReference type="InterPro" id="IPR004607">
    <property type="entry name" value="GART"/>
</dbReference>
<dbReference type="InterPro" id="IPR002376">
    <property type="entry name" value="Formyl_transf_N"/>
</dbReference>
<comment type="caution">
    <text evidence="6">The sequence shown here is derived from an EMBL/GenBank/DDBJ whole genome shotgun (WGS) entry which is preliminary data.</text>
</comment>
<comment type="pathway">
    <text evidence="1 4">Purine metabolism; IMP biosynthesis via de novo pathway; N(2)-formyl-N(1)-(5-phospho-D-ribosyl)glycinamide from N(1)-(5-phospho-D-ribosyl)glycinamide (10-formyl THF route): step 1/1.</text>
</comment>
<organism evidence="6 7">
    <name type="scientific">Pollutimonas subterranea</name>
    <dbReference type="NCBI Taxonomy" id="2045210"/>
    <lineage>
        <taxon>Bacteria</taxon>
        <taxon>Pseudomonadati</taxon>
        <taxon>Pseudomonadota</taxon>
        <taxon>Betaproteobacteria</taxon>
        <taxon>Burkholderiales</taxon>
        <taxon>Alcaligenaceae</taxon>
        <taxon>Pollutimonas</taxon>
    </lineage>
</organism>
<dbReference type="UniPathway" id="UPA00074">
    <property type="reaction ID" value="UER00126"/>
</dbReference>
<name>A0A2N4U0A4_9BURK</name>
<keyword evidence="2 4" id="KW-0808">Transferase</keyword>
<accession>A0A2N4U0A4</accession>
<dbReference type="GO" id="GO:0006189">
    <property type="term" value="P:'de novo' IMP biosynthetic process"/>
    <property type="evidence" value="ECO:0007669"/>
    <property type="project" value="UniProtKB-UniRule"/>
</dbReference>
<evidence type="ECO:0000256" key="1">
    <source>
        <dbReference type="ARBA" id="ARBA00005054"/>
    </source>
</evidence>
<dbReference type="PANTHER" id="PTHR43369">
    <property type="entry name" value="PHOSPHORIBOSYLGLYCINAMIDE FORMYLTRANSFERASE"/>
    <property type="match status" value="1"/>
</dbReference>
<dbReference type="GO" id="GO:0004644">
    <property type="term" value="F:phosphoribosylglycinamide formyltransferase activity"/>
    <property type="evidence" value="ECO:0007669"/>
    <property type="project" value="UniProtKB-UniRule"/>
</dbReference>
<evidence type="ECO:0000256" key="2">
    <source>
        <dbReference type="ARBA" id="ARBA00022679"/>
    </source>
</evidence>
<dbReference type="OrthoDB" id="9806170at2"/>
<feature type="active site" description="Proton donor" evidence="4">
    <location>
        <position position="135"/>
    </location>
</feature>
<feature type="site" description="Raises pKa of active site His" evidence="4">
    <location>
        <position position="171"/>
    </location>
</feature>
<comment type="similarity">
    <text evidence="4">Belongs to the GART family.</text>
</comment>
<sequence>MLSHPRVYNFGWTSSGIIVPAVLSNSVCRLVVLISGRGSNMQSIVNTVRDHSLPAEICAVIANKTEAGGLQWARDRGLATHAVAHRDYATRVEFDTALAAVIDDYQPDYVLLAGFMRVLTPGFVEHFNGRLINIHPSLLPAFPGLHTHQQALAMGVQWHGCTVHFVTPVLDHGPIIAQGIVPVISDDTPETLAGRVLQVEHKLYANVVRWLAEGLVSLNSMQRVQVLGIASRSFVLTPNGVQPYQR</sequence>
<dbReference type="Gene3D" id="3.40.50.170">
    <property type="entry name" value="Formyl transferase, N-terminal domain"/>
    <property type="match status" value="1"/>
</dbReference>
<proteinExistence type="inferred from homology"/>
<feature type="binding site" evidence="4">
    <location>
        <begin position="38"/>
        <end position="40"/>
    </location>
    <ligand>
        <name>N(1)-(5-phospho-beta-D-ribosyl)glycinamide</name>
        <dbReference type="ChEBI" id="CHEBI:143788"/>
    </ligand>
</feature>
<reference evidence="6 7" key="1">
    <citation type="submission" date="2017-10" db="EMBL/GenBank/DDBJ databases">
        <title>Two draft genome sequences of Pusillimonas sp. strains isolated from a nitrate- and radionuclide-contaminated groundwater in Russia.</title>
        <authorList>
            <person name="Grouzdev D.S."/>
            <person name="Tourova T.P."/>
            <person name="Goeva M.A."/>
            <person name="Babich T.L."/>
            <person name="Sokolova D.S."/>
            <person name="Abdullin R."/>
            <person name="Poltaraus A.B."/>
            <person name="Toshchakov S.V."/>
            <person name="Nazina T.N."/>
        </authorList>
    </citation>
    <scope>NUCLEOTIDE SEQUENCE [LARGE SCALE GENOMIC DNA]</scope>
    <source>
        <strain evidence="6 7">JR1/69-3-13</strain>
    </source>
</reference>
<comment type="caution">
    <text evidence="4">Lacks conserved residue(s) required for the propagation of feature annotation.</text>
</comment>
<gene>
    <name evidence="4" type="primary">purN</name>
    <name evidence="6" type="ORF">CR159_18150</name>
</gene>
<dbReference type="InterPro" id="IPR036477">
    <property type="entry name" value="Formyl_transf_N_sf"/>
</dbReference>
<dbReference type="EC" id="2.1.2.2" evidence="4"/>
<dbReference type="EMBL" id="PDNW01000020">
    <property type="protein sequence ID" value="PLC48456.1"/>
    <property type="molecule type" value="Genomic_DNA"/>
</dbReference>
<protein>
    <recommendedName>
        <fullName evidence="4">Phosphoribosylglycinamide formyltransferase</fullName>
        <ecNumber evidence="4">2.1.2.2</ecNumber>
    </recommendedName>
    <alternativeName>
        <fullName evidence="4">5'-phosphoribosylglycinamide transformylase</fullName>
    </alternativeName>
    <alternativeName>
        <fullName evidence="4">GAR transformylase</fullName>
        <shortName evidence="4">GART</shortName>
    </alternativeName>
</protein>
<dbReference type="CDD" id="cd08645">
    <property type="entry name" value="FMT_core_GART"/>
    <property type="match status" value="1"/>
</dbReference>
<evidence type="ECO:0000259" key="5">
    <source>
        <dbReference type="Pfam" id="PF00551"/>
    </source>
</evidence>
<dbReference type="AlphaFoldDB" id="A0A2N4U0A4"/>
<feature type="binding site" evidence="4">
    <location>
        <position position="91"/>
    </location>
    <ligand>
        <name>(6R)-10-formyltetrahydrofolate</name>
        <dbReference type="ChEBI" id="CHEBI:195366"/>
    </ligand>
</feature>
<evidence type="ECO:0000313" key="6">
    <source>
        <dbReference type="EMBL" id="PLC48456.1"/>
    </source>
</evidence>
<keyword evidence="3 4" id="KW-0658">Purine biosynthesis</keyword>
<dbReference type="SUPFAM" id="SSF53328">
    <property type="entry name" value="Formyltransferase"/>
    <property type="match status" value="1"/>
</dbReference>
<evidence type="ECO:0000313" key="7">
    <source>
        <dbReference type="Proteomes" id="UP000234190"/>
    </source>
</evidence>
<evidence type="ECO:0000256" key="3">
    <source>
        <dbReference type="ARBA" id="ARBA00022755"/>
    </source>
</evidence>
<comment type="catalytic activity">
    <reaction evidence="4">
        <text>N(1)-(5-phospho-beta-D-ribosyl)glycinamide + (6R)-10-formyltetrahydrofolate = N(2)-formyl-N(1)-(5-phospho-beta-D-ribosyl)glycinamide + (6S)-5,6,7,8-tetrahydrofolate + H(+)</text>
        <dbReference type="Rhea" id="RHEA:15053"/>
        <dbReference type="ChEBI" id="CHEBI:15378"/>
        <dbReference type="ChEBI" id="CHEBI:57453"/>
        <dbReference type="ChEBI" id="CHEBI:143788"/>
        <dbReference type="ChEBI" id="CHEBI:147286"/>
        <dbReference type="ChEBI" id="CHEBI:195366"/>
        <dbReference type="EC" id="2.1.2.2"/>
    </reaction>
</comment>